<proteinExistence type="inferred from homology"/>
<keyword evidence="2 5" id="KW-0808">Transferase</keyword>
<dbReference type="EC" id="2.7.1.-" evidence="5"/>
<evidence type="ECO:0000313" key="7">
    <source>
        <dbReference type="Proteomes" id="UP000198145"/>
    </source>
</evidence>
<dbReference type="GO" id="GO:0006388">
    <property type="term" value="P:tRNA splicing, via endonucleolytic cleavage and ligation"/>
    <property type="evidence" value="ECO:0007669"/>
    <property type="project" value="UniProtKB-UniRule"/>
</dbReference>
<dbReference type="InterPro" id="IPR042080">
    <property type="entry name" value="RNA_2'-PTrans_N"/>
</dbReference>
<protein>
    <recommendedName>
        <fullName evidence="5">Probable RNA 2'-phosphotransferase</fullName>
        <ecNumber evidence="5">2.7.1.-</ecNumber>
    </recommendedName>
</protein>
<dbReference type="InterPro" id="IPR042081">
    <property type="entry name" value="RNA_2'-PTrans_C"/>
</dbReference>
<dbReference type="InterPro" id="IPR022928">
    <property type="entry name" value="RNA_2'-PTrans_KptA"/>
</dbReference>
<dbReference type="Gene3D" id="1.10.10.970">
    <property type="entry name" value="RNA 2'-phosphotransferase, Tpt1/KptA family, N-terminal domain"/>
    <property type="match status" value="1"/>
</dbReference>
<dbReference type="Gene3D" id="3.20.170.30">
    <property type="match status" value="1"/>
</dbReference>
<reference evidence="6 7" key="1">
    <citation type="submission" date="2017-06" db="EMBL/GenBank/DDBJ databases">
        <title>Draft genome of Pseudomonas nitroreducens DF05.</title>
        <authorList>
            <person name="Iyer R."/>
        </authorList>
    </citation>
    <scope>NUCLEOTIDE SEQUENCE [LARGE SCALE GENOMIC DNA]</scope>
    <source>
        <strain evidence="6 7">DF05</strain>
    </source>
</reference>
<evidence type="ECO:0000256" key="4">
    <source>
        <dbReference type="ARBA" id="ARBA00025212"/>
    </source>
</evidence>
<dbReference type="NCBIfam" id="NF002014">
    <property type="entry name" value="PRK00819.1-4"/>
    <property type="match status" value="1"/>
</dbReference>
<keyword evidence="3 5" id="KW-0520">NAD</keyword>
<dbReference type="PANTHER" id="PTHR12684:SF2">
    <property type="entry name" value="TRNA 2'-PHOSPHOTRANSFERASE 1"/>
    <property type="match status" value="1"/>
</dbReference>
<evidence type="ECO:0000256" key="2">
    <source>
        <dbReference type="ARBA" id="ARBA00022679"/>
    </source>
</evidence>
<evidence type="ECO:0000256" key="3">
    <source>
        <dbReference type="ARBA" id="ARBA00023027"/>
    </source>
</evidence>
<sequence length="181" mass="20299">MNDNERKSISKWLALILRHSPETAGLTLDANGWVTVEELLRKSAGKGHRFDRGMLEEVVVTNDKQRFAFSDDGLRIRANQGHSVDVDLQLEPCEPPEVLYHGTIPASLAAIIRDGLKPMSRQHVHLSADRETANRVGSRRGKPTLLVVRSGQMWRDGHRFYRSANGVWLADAVPPAYLGQR</sequence>
<comment type="similarity">
    <text evidence="1 5">Belongs to the KptA/TPT1 family.</text>
</comment>
<comment type="function">
    <text evidence="4 5">Removes the 2'-phosphate from RNA via an intermediate in which the phosphate is ADP-ribosylated by NAD followed by a presumed transesterification to release the RNA and generate ADP-ribose 1''-2''-cyclic phosphate (APPR&gt;P). May function as an ADP-ribosylase.</text>
</comment>
<dbReference type="eggNOG" id="COG1859">
    <property type="taxonomic scope" value="Bacteria"/>
</dbReference>
<dbReference type="AlphaFoldDB" id="A0A246FA87"/>
<organism evidence="6 7">
    <name type="scientific">Pseudomonas nitroreducens</name>
    <dbReference type="NCBI Taxonomy" id="46680"/>
    <lineage>
        <taxon>Bacteria</taxon>
        <taxon>Pseudomonadati</taxon>
        <taxon>Pseudomonadota</taxon>
        <taxon>Gammaproteobacteria</taxon>
        <taxon>Pseudomonadales</taxon>
        <taxon>Pseudomonadaceae</taxon>
        <taxon>Pseudomonas</taxon>
    </lineage>
</organism>
<accession>A0A246FA87</accession>
<dbReference type="GO" id="GO:0000215">
    <property type="term" value="F:tRNA 2'-phosphotransferase activity"/>
    <property type="evidence" value="ECO:0007669"/>
    <property type="project" value="TreeGrafter"/>
</dbReference>
<evidence type="ECO:0000256" key="1">
    <source>
        <dbReference type="ARBA" id="ARBA00009836"/>
    </source>
</evidence>
<dbReference type="Pfam" id="PF01885">
    <property type="entry name" value="PTS_2-RNA"/>
    <property type="match status" value="1"/>
</dbReference>
<dbReference type="RefSeq" id="WP_088417399.1">
    <property type="nucleotide sequence ID" value="NZ_NJBA01000003.1"/>
</dbReference>
<dbReference type="HAMAP" id="MF_00299">
    <property type="entry name" value="KptA"/>
    <property type="match status" value="1"/>
</dbReference>
<dbReference type="PANTHER" id="PTHR12684">
    <property type="entry name" value="PUTATIVE PHOSPHOTRANSFERASE"/>
    <property type="match status" value="1"/>
</dbReference>
<dbReference type="SUPFAM" id="SSF56399">
    <property type="entry name" value="ADP-ribosylation"/>
    <property type="match status" value="1"/>
</dbReference>
<name>A0A246FA87_PSENT</name>
<comment type="caution">
    <text evidence="6">The sequence shown here is derived from an EMBL/GenBank/DDBJ whole genome shotgun (WGS) entry which is preliminary data.</text>
</comment>
<dbReference type="STRING" id="46680.GCA_000807755_00126"/>
<evidence type="ECO:0000313" key="6">
    <source>
        <dbReference type="EMBL" id="OWP51237.1"/>
    </source>
</evidence>
<dbReference type="Proteomes" id="UP000198145">
    <property type="component" value="Unassembled WGS sequence"/>
</dbReference>
<dbReference type="InterPro" id="IPR002745">
    <property type="entry name" value="Ptrans_KptA/Tpt1"/>
</dbReference>
<dbReference type="EMBL" id="NJBA01000003">
    <property type="protein sequence ID" value="OWP51237.1"/>
    <property type="molecule type" value="Genomic_DNA"/>
</dbReference>
<evidence type="ECO:0000256" key="5">
    <source>
        <dbReference type="HAMAP-Rule" id="MF_00299"/>
    </source>
</evidence>
<gene>
    <name evidence="5" type="primary">kptA</name>
    <name evidence="6" type="ORF">CEG18_10260</name>
</gene>
<dbReference type="GO" id="GO:0003950">
    <property type="term" value="F:NAD+ poly-ADP-ribosyltransferase activity"/>
    <property type="evidence" value="ECO:0007669"/>
    <property type="project" value="InterPro"/>
</dbReference>